<gene>
    <name evidence="2" type="ORF">MUN87_20415</name>
</gene>
<evidence type="ECO:0000256" key="1">
    <source>
        <dbReference type="SAM" id="Phobius"/>
    </source>
</evidence>
<protein>
    <submittedName>
        <fullName evidence="2">Uncharacterized protein</fullName>
    </submittedName>
</protein>
<dbReference type="RefSeq" id="WP_244743551.1">
    <property type="nucleotide sequence ID" value="NZ_CP095071.1"/>
</dbReference>
<feature type="transmembrane region" description="Helical" evidence="1">
    <location>
        <begin position="7"/>
        <end position="36"/>
    </location>
</feature>
<keyword evidence="1" id="KW-1133">Transmembrane helix</keyword>
<accession>A0ABY4GM03</accession>
<dbReference type="EMBL" id="CP095071">
    <property type="protein sequence ID" value="UOQ84980.1"/>
    <property type="molecule type" value="Genomic_DNA"/>
</dbReference>
<reference evidence="2 3" key="1">
    <citation type="submission" date="2022-04" db="EMBL/GenBank/DDBJ databases">
        <title>Gracilibacillus sp. isolated from saltern.</title>
        <authorList>
            <person name="Won M."/>
            <person name="Lee C.-M."/>
            <person name="Woen H.-Y."/>
            <person name="Kwon S.-W."/>
        </authorList>
    </citation>
    <scope>NUCLEOTIDE SEQUENCE [LARGE SCALE GENOMIC DNA]</scope>
    <source>
        <strain evidence="2 3">SSPM10-3</strain>
    </source>
</reference>
<sequence length="97" mass="11282">MEVFYLIAILSASLTILLKHWGLLMVQVAFLIIVSLFAPDSYLWLLIAIQLLSGIWLLLKTLQAVEYNYQLELEKTHRIEQHWTKGHQNGTKKNFLS</sequence>
<keyword evidence="1" id="KW-0472">Membrane</keyword>
<keyword evidence="3" id="KW-1185">Reference proteome</keyword>
<proteinExistence type="predicted"/>
<feature type="transmembrane region" description="Helical" evidence="1">
    <location>
        <begin position="42"/>
        <end position="59"/>
    </location>
</feature>
<organism evidence="2 3">
    <name type="scientific">Gracilibacillus salinarum</name>
    <dbReference type="NCBI Taxonomy" id="2932255"/>
    <lineage>
        <taxon>Bacteria</taxon>
        <taxon>Bacillati</taxon>
        <taxon>Bacillota</taxon>
        <taxon>Bacilli</taxon>
        <taxon>Bacillales</taxon>
        <taxon>Bacillaceae</taxon>
        <taxon>Gracilibacillus</taxon>
    </lineage>
</organism>
<name>A0ABY4GM03_9BACI</name>
<keyword evidence="1" id="KW-0812">Transmembrane</keyword>
<evidence type="ECO:0000313" key="2">
    <source>
        <dbReference type="EMBL" id="UOQ84980.1"/>
    </source>
</evidence>
<evidence type="ECO:0000313" key="3">
    <source>
        <dbReference type="Proteomes" id="UP000831537"/>
    </source>
</evidence>
<dbReference type="Proteomes" id="UP000831537">
    <property type="component" value="Chromosome"/>
</dbReference>